<keyword evidence="3" id="KW-1185">Reference proteome</keyword>
<dbReference type="RefSeq" id="WP_202012656.1">
    <property type="nucleotide sequence ID" value="NZ_JAERRB010000006.1"/>
</dbReference>
<gene>
    <name evidence="2" type="ORF">JI741_19210</name>
</gene>
<dbReference type="Pfam" id="PF14376">
    <property type="entry name" value="Haem_bd"/>
    <property type="match status" value="1"/>
</dbReference>
<evidence type="ECO:0000313" key="2">
    <source>
        <dbReference type="EMBL" id="MBL0743370.1"/>
    </source>
</evidence>
<reference evidence="2 3" key="1">
    <citation type="submission" date="2021-01" db="EMBL/GenBank/DDBJ databases">
        <title>Chryseolinea sp. Jin1 Genome sequencing and assembly.</title>
        <authorList>
            <person name="Kim I."/>
        </authorList>
    </citation>
    <scope>NUCLEOTIDE SEQUENCE [LARGE SCALE GENOMIC DNA]</scope>
    <source>
        <strain evidence="2 3">Jin1</strain>
    </source>
</reference>
<organism evidence="2 3">
    <name type="scientific">Chryseolinea lacunae</name>
    <dbReference type="NCBI Taxonomy" id="2801331"/>
    <lineage>
        <taxon>Bacteria</taxon>
        <taxon>Pseudomonadati</taxon>
        <taxon>Bacteroidota</taxon>
        <taxon>Cytophagia</taxon>
        <taxon>Cytophagales</taxon>
        <taxon>Fulvivirgaceae</taxon>
        <taxon>Chryseolinea</taxon>
    </lineage>
</organism>
<protein>
    <submittedName>
        <fullName evidence="2">Heme-binding domain-containing protein</fullName>
    </submittedName>
</protein>
<accession>A0ABS1KV98</accession>
<proteinExistence type="predicted"/>
<name>A0ABS1KV98_9BACT</name>
<comment type="caution">
    <text evidence="2">The sequence shown here is derived from an EMBL/GenBank/DDBJ whole genome shotgun (WGS) entry which is preliminary data.</text>
</comment>
<evidence type="ECO:0000313" key="3">
    <source>
        <dbReference type="Proteomes" id="UP000613030"/>
    </source>
</evidence>
<dbReference type="InterPro" id="IPR025992">
    <property type="entry name" value="Haem-bd"/>
</dbReference>
<sequence>MSLPKKIALGVLALLVIIQLFRPEKNVSTEIVTADDISKKYAITEDVHQILIKKCYDCHSNNTIYPWYYNIQPVAWWMAHHVNDGKRHLNFSTFKTYSDKKAVHKMEELSEAVNDGWMPLDSYLWIHKEATITAADRDAINGWIKALPIVFEKEEDEGQH</sequence>
<dbReference type="EMBL" id="JAERRB010000006">
    <property type="protein sequence ID" value="MBL0743370.1"/>
    <property type="molecule type" value="Genomic_DNA"/>
</dbReference>
<feature type="domain" description="Haem-binding" evidence="1">
    <location>
        <begin position="12"/>
        <end position="148"/>
    </location>
</feature>
<dbReference type="SMART" id="SM01235">
    <property type="entry name" value="Haem_bd"/>
    <property type="match status" value="1"/>
</dbReference>
<dbReference type="Proteomes" id="UP000613030">
    <property type="component" value="Unassembled WGS sequence"/>
</dbReference>
<evidence type="ECO:0000259" key="1">
    <source>
        <dbReference type="SMART" id="SM01235"/>
    </source>
</evidence>